<dbReference type="KEGG" id="bmus:118880933"/>
<evidence type="ECO:0000313" key="3">
    <source>
        <dbReference type="RefSeq" id="XP_036681038.1"/>
    </source>
</evidence>
<sequence>MTRCSATDSRGVQTPGFVVDVEGAQLSGALALGRPNHQGPAQEAAQLPRENAKEKPLAKEELKVDSIQAEPAGLSSPGQTEQRGRGQRTSRHPAPHRPAEDQTQALPAEPLPPRAGFLVAVPLSGPGRRGGGGGDKTCPAGLPVFSVTPGSPDGSRLTYHLPAPSAFSDPRPRQALPEGQDRNTKEGHRPARGTRGPAGDWRVSHRKSSDLSTSPLRLPIASDLHFLSMGVGVQGSRR</sequence>
<feature type="compositionally biased region" description="Basic and acidic residues" evidence="1">
    <location>
        <begin position="50"/>
        <end position="64"/>
    </location>
</feature>
<feature type="compositionally biased region" description="Basic and acidic residues" evidence="1">
    <location>
        <begin position="179"/>
        <end position="189"/>
    </location>
</feature>
<feature type="region of interest" description="Disordered" evidence="1">
    <location>
        <begin position="29"/>
        <end position="218"/>
    </location>
</feature>
<dbReference type="RefSeq" id="XP_036681038.1">
    <property type="nucleotide sequence ID" value="XM_036825143.1"/>
</dbReference>
<reference evidence="3" key="1">
    <citation type="submission" date="2025-08" db="UniProtKB">
        <authorList>
            <consortium name="RefSeq"/>
        </authorList>
    </citation>
    <scope>IDENTIFICATION</scope>
    <source>
        <tissue evidence="3">Epidermis and Blubber</tissue>
    </source>
</reference>
<keyword evidence="2" id="KW-1185">Reference proteome</keyword>
<accession>A0A8B8V859</accession>
<evidence type="ECO:0000313" key="2">
    <source>
        <dbReference type="Proteomes" id="UP000694857"/>
    </source>
</evidence>
<organism evidence="2 3">
    <name type="scientific">Balaenoptera musculus</name>
    <name type="common">Blue whale</name>
    <dbReference type="NCBI Taxonomy" id="9771"/>
    <lineage>
        <taxon>Eukaryota</taxon>
        <taxon>Metazoa</taxon>
        <taxon>Chordata</taxon>
        <taxon>Craniata</taxon>
        <taxon>Vertebrata</taxon>
        <taxon>Euteleostomi</taxon>
        <taxon>Mammalia</taxon>
        <taxon>Eutheria</taxon>
        <taxon>Laurasiatheria</taxon>
        <taxon>Artiodactyla</taxon>
        <taxon>Whippomorpha</taxon>
        <taxon>Cetacea</taxon>
        <taxon>Mysticeti</taxon>
        <taxon>Balaenopteridae</taxon>
        <taxon>Balaenoptera</taxon>
    </lineage>
</organism>
<feature type="compositionally biased region" description="Basic residues" evidence="1">
    <location>
        <begin position="85"/>
        <end position="95"/>
    </location>
</feature>
<dbReference type="AlphaFoldDB" id="A0A8B8V859"/>
<proteinExistence type="predicted"/>
<gene>
    <name evidence="3" type="primary">LOC118880933</name>
</gene>
<dbReference type="GeneID" id="118880933"/>
<protein>
    <submittedName>
        <fullName evidence="3">Uncharacterized protein LOC118880933</fullName>
    </submittedName>
</protein>
<evidence type="ECO:0000256" key="1">
    <source>
        <dbReference type="SAM" id="MobiDB-lite"/>
    </source>
</evidence>
<dbReference type="Proteomes" id="UP000694857">
    <property type="component" value="Chromosome 15"/>
</dbReference>
<name>A0A8B8V859_BALMU</name>
<dbReference type="OrthoDB" id="10652274at2759"/>